<name>A0A4C1T945_EUMVA</name>
<dbReference type="Proteomes" id="UP000299102">
    <property type="component" value="Unassembled WGS sequence"/>
</dbReference>
<evidence type="ECO:0000313" key="1">
    <source>
        <dbReference type="EMBL" id="GBP10685.1"/>
    </source>
</evidence>
<dbReference type="EMBL" id="BGZK01000042">
    <property type="protein sequence ID" value="GBP10685.1"/>
    <property type="molecule type" value="Genomic_DNA"/>
</dbReference>
<proteinExistence type="predicted"/>
<protein>
    <submittedName>
        <fullName evidence="1">Uncharacterized protein</fullName>
    </submittedName>
</protein>
<gene>
    <name evidence="1" type="ORF">EVAR_6251_1</name>
</gene>
<dbReference type="AlphaFoldDB" id="A0A4C1T945"/>
<organism evidence="1 2">
    <name type="scientific">Eumeta variegata</name>
    <name type="common">Bagworm moth</name>
    <name type="synonym">Eumeta japonica</name>
    <dbReference type="NCBI Taxonomy" id="151549"/>
    <lineage>
        <taxon>Eukaryota</taxon>
        <taxon>Metazoa</taxon>
        <taxon>Ecdysozoa</taxon>
        <taxon>Arthropoda</taxon>
        <taxon>Hexapoda</taxon>
        <taxon>Insecta</taxon>
        <taxon>Pterygota</taxon>
        <taxon>Neoptera</taxon>
        <taxon>Endopterygota</taxon>
        <taxon>Lepidoptera</taxon>
        <taxon>Glossata</taxon>
        <taxon>Ditrysia</taxon>
        <taxon>Tineoidea</taxon>
        <taxon>Psychidae</taxon>
        <taxon>Oiketicinae</taxon>
        <taxon>Eumeta</taxon>
    </lineage>
</organism>
<keyword evidence="2" id="KW-1185">Reference proteome</keyword>
<sequence>MAKIVEFFNGLLDAKCCAALDRLLRLCLCRKNAYEHEHLCIDFHTYHIASTRTKTRLRRRERAPVVVRSRSPDNGRAALWINSYRVVFEKRQEMMLIFYEVMELFEKETNGSNKAERTFDVVIYGGAGAPGRRSR</sequence>
<accession>A0A4C1T945</accession>
<evidence type="ECO:0000313" key="2">
    <source>
        <dbReference type="Proteomes" id="UP000299102"/>
    </source>
</evidence>
<reference evidence="1 2" key="1">
    <citation type="journal article" date="2019" name="Commun. Biol.">
        <title>The bagworm genome reveals a unique fibroin gene that provides high tensile strength.</title>
        <authorList>
            <person name="Kono N."/>
            <person name="Nakamura H."/>
            <person name="Ohtoshi R."/>
            <person name="Tomita M."/>
            <person name="Numata K."/>
            <person name="Arakawa K."/>
        </authorList>
    </citation>
    <scope>NUCLEOTIDE SEQUENCE [LARGE SCALE GENOMIC DNA]</scope>
</reference>
<comment type="caution">
    <text evidence="1">The sequence shown here is derived from an EMBL/GenBank/DDBJ whole genome shotgun (WGS) entry which is preliminary data.</text>
</comment>